<evidence type="ECO:0000313" key="9">
    <source>
        <dbReference type="EMBL" id="KAK5095747.1"/>
    </source>
</evidence>
<evidence type="ECO:0000256" key="4">
    <source>
        <dbReference type="ARBA" id="ARBA00022705"/>
    </source>
</evidence>
<sequence>MSTEFDQYPRASKRRRTRYGSQRTFLADDATNEGTLDDQPTSHNDETGTVSECATSPTTQDARADKHSLQRRTQRASRTSAAKPKARTGAESKSSSKDAGGAGDAGDAGDAEDSDTPETPSRTARKERTTSSRKSLTDAGFADTMVNGDGVSAKDEQAGNSKRRSDEDATPQPRSSGRQRRPPRRLEDTLAESAKPAGTKRPKTSAVQPGPDDSAPASPALKGILTPSKKQRTGPRKSVMFNHDEKEIEEQLGFRDIDTPAKPLSKSTTRRATPYPRRSKRIDEIEEEPEPLILENELEPNVDDNVSDDMPIDELTMDISLPNASAKDHALASSTTFLEDDPHLQEVKSMVLARLTTTSLPLKPPSHLEKQHAQLHSLLRSTVTASESNSLLLLGPRGAGKSMLLNLALRDLESAHPNDFYVVHLNGFLQTDDRLALREIWRQLGHSRDLDETETEDIGTSYADTMASLLSLLSHPDEMAVDPVANADIEALAQEASVIAGRGQKTSKSIVFILDEFDLFTTRPRQTLLYNLFDIAQSRKAPIAVIGCSTRMDVIECLEKRVKSRFSHRWLLVPGVKNIAEWNTSVEDALLLDASDEAQAKRSKNEEGWVQRWNSEMKKTFLPSKEIQSLIQIHFYTTKSLPDLFIALFPSIATLQIPTTHKPIMSQVTTPPTIPSTLPELPVLHLSLLTAMSRLETIHHLTTTNFNLVHAHYTELIASSKLRQSSHGSIASSASLRQWSRELCRSAWEEIGEWGLIVPVAGGRDDDSGGQEDETRMWRCEVGLDDVEWGVRLKFGVDGGDKVGGVGEVLLRWCREV</sequence>
<evidence type="ECO:0000256" key="2">
    <source>
        <dbReference type="ARBA" id="ARBA00005334"/>
    </source>
</evidence>
<protein>
    <recommendedName>
        <fullName evidence="3">Origin recognition complex subunit 4</fullName>
    </recommendedName>
</protein>
<dbReference type="InterPro" id="IPR041664">
    <property type="entry name" value="AAA_16"/>
</dbReference>
<accession>A0ABR0KGE0</accession>
<feature type="region of interest" description="Disordered" evidence="7">
    <location>
        <begin position="1"/>
        <end position="277"/>
    </location>
</feature>
<name>A0ABR0KGE0_9EURO</name>
<dbReference type="Pfam" id="PF13191">
    <property type="entry name" value="AAA_16"/>
    <property type="match status" value="1"/>
</dbReference>
<gene>
    <name evidence="9" type="primary">ORC4</name>
    <name evidence="9" type="ORF">LTR24_002964</name>
</gene>
<comment type="caution">
    <text evidence="9">The sequence shown here is derived from an EMBL/GenBank/DDBJ whole genome shotgun (WGS) entry which is preliminary data.</text>
</comment>
<dbReference type="InterPro" id="IPR016527">
    <property type="entry name" value="ORC4"/>
</dbReference>
<keyword evidence="4" id="KW-0235">DNA replication</keyword>
<dbReference type="EMBL" id="JAVRRG010000026">
    <property type="protein sequence ID" value="KAK5095747.1"/>
    <property type="molecule type" value="Genomic_DNA"/>
</dbReference>
<comment type="similarity">
    <text evidence="2">Belongs to the ORC4 family.</text>
</comment>
<reference evidence="9 10" key="1">
    <citation type="submission" date="2023-08" db="EMBL/GenBank/DDBJ databases">
        <title>Black Yeasts Isolated from many extreme environments.</title>
        <authorList>
            <person name="Coleine C."/>
            <person name="Stajich J.E."/>
            <person name="Selbmann L."/>
        </authorList>
    </citation>
    <scope>NUCLEOTIDE SEQUENCE [LARGE SCALE GENOMIC DNA]</scope>
    <source>
        <strain evidence="9 10">CCFEE 5885</strain>
    </source>
</reference>
<feature type="compositionally biased region" description="Acidic residues" evidence="7">
    <location>
        <begin position="107"/>
        <end position="116"/>
    </location>
</feature>
<evidence type="ECO:0000256" key="1">
    <source>
        <dbReference type="ARBA" id="ARBA00004123"/>
    </source>
</evidence>
<evidence type="ECO:0000256" key="7">
    <source>
        <dbReference type="SAM" id="MobiDB-lite"/>
    </source>
</evidence>
<dbReference type="Gene3D" id="3.40.50.300">
    <property type="entry name" value="P-loop containing nucleotide triphosphate hydrolases"/>
    <property type="match status" value="1"/>
</dbReference>
<evidence type="ECO:0000256" key="6">
    <source>
        <dbReference type="ARBA" id="ARBA00023242"/>
    </source>
</evidence>
<dbReference type="InterPro" id="IPR027417">
    <property type="entry name" value="P-loop_NTPase"/>
</dbReference>
<keyword evidence="6" id="KW-0539">Nucleus</keyword>
<feature type="compositionally biased region" description="Basic and acidic residues" evidence="7">
    <location>
        <begin position="152"/>
        <end position="167"/>
    </location>
</feature>
<dbReference type="Proteomes" id="UP001345013">
    <property type="component" value="Unassembled WGS sequence"/>
</dbReference>
<evidence type="ECO:0000259" key="8">
    <source>
        <dbReference type="SMART" id="SM00382"/>
    </source>
</evidence>
<evidence type="ECO:0000256" key="5">
    <source>
        <dbReference type="ARBA" id="ARBA00023125"/>
    </source>
</evidence>
<evidence type="ECO:0000313" key="10">
    <source>
        <dbReference type="Proteomes" id="UP001345013"/>
    </source>
</evidence>
<dbReference type="InterPro" id="IPR003593">
    <property type="entry name" value="AAA+_ATPase"/>
</dbReference>
<feature type="compositionally biased region" description="Polar residues" evidence="7">
    <location>
        <begin position="32"/>
        <end position="61"/>
    </location>
</feature>
<evidence type="ECO:0000256" key="3">
    <source>
        <dbReference type="ARBA" id="ARBA00019083"/>
    </source>
</evidence>
<dbReference type="InterPro" id="IPR032705">
    <property type="entry name" value="ORC4_C"/>
</dbReference>
<keyword evidence="10" id="KW-1185">Reference proteome</keyword>
<proteinExistence type="inferred from homology"/>
<feature type="compositionally biased region" description="Low complexity" evidence="7">
    <location>
        <begin position="211"/>
        <end position="220"/>
    </location>
</feature>
<organism evidence="9 10">
    <name type="scientific">Lithohypha guttulata</name>
    <dbReference type="NCBI Taxonomy" id="1690604"/>
    <lineage>
        <taxon>Eukaryota</taxon>
        <taxon>Fungi</taxon>
        <taxon>Dikarya</taxon>
        <taxon>Ascomycota</taxon>
        <taxon>Pezizomycotina</taxon>
        <taxon>Eurotiomycetes</taxon>
        <taxon>Chaetothyriomycetidae</taxon>
        <taxon>Chaetothyriales</taxon>
        <taxon>Trichomeriaceae</taxon>
        <taxon>Lithohypha</taxon>
    </lineage>
</organism>
<dbReference type="Pfam" id="PF14629">
    <property type="entry name" value="ORC4_C"/>
    <property type="match status" value="1"/>
</dbReference>
<dbReference type="SMART" id="SM00382">
    <property type="entry name" value="AAA"/>
    <property type="match status" value="1"/>
</dbReference>
<keyword evidence="5" id="KW-0238">DNA-binding</keyword>
<dbReference type="PANTHER" id="PTHR12087:SF0">
    <property type="entry name" value="ORIGIN RECOGNITION COMPLEX SUBUNIT 4"/>
    <property type="match status" value="1"/>
</dbReference>
<feature type="domain" description="AAA+ ATPase" evidence="8">
    <location>
        <begin position="387"/>
        <end position="576"/>
    </location>
</feature>
<comment type="subcellular location">
    <subcellularLocation>
        <location evidence="1">Nucleus</location>
    </subcellularLocation>
</comment>
<dbReference type="PANTHER" id="PTHR12087">
    <property type="entry name" value="ORIGIN RECOGNITION COMPLEX SUBUNIT 4"/>
    <property type="match status" value="1"/>
</dbReference>
<dbReference type="SUPFAM" id="SSF52540">
    <property type="entry name" value="P-loop containing nucleoside triphosphate hydrolases"/>
    <property type="match status" value="1"/>
</dbReference>